<evidence type="ECO:0000313" key="4">
    <source>
        <dbReference type="Proteomes" id="UP000317550"/>
    </source>
</evidence>
<gene>
    <name evidence="3" type="ORF">FNU76_17005</name>
</gene>
<dbReference type="PANTHER" id="PTHR37828">
    <property type="entry name" value="GSR2449 PROTEIN"/>
    <property type="match status" value="1"/>
</dbReference>
<dbReference type="GO" id="GO:0016787">
    <property type="term" value="F:hydrolase activity"/>
    <property type="evidence" value="ECO:0007669"/>
    <property type="project" value="UniProtKB-KW"/>
</dbReference>
<proteinExistence type="inferred from homology"/>
<name>A0A516SIC4_9NEIS</name>
<accession>A0A516SIC4</accession>
<comment type="similarity">
    <text evidence="1">Belongs to the YciI family.</text>
</comment>
<dbReference type="SUPFAM" id="SSF54909">
    <property type="entry name" value="Dimeric alpha+beta barrel"/>
    <property type="match status" value="1"/>
</dbReference>
<dbReference type="OrthoDB" id="9814407at2"/>
<feature type="domain" description="YCII-related" evidence="2">
    <location>
        <begin position="1"/>
        <end position="81"/>
    </location>
</feature>
<dbReference type="PANTHER" id="PTHR37828:SF1">
    <property type="entry name" value="YCII-RELATED DOMAIN-CONTAINING PROTEIN"/>
    <property type="match status" value="1"/>
</dbReference>
<sequence length="96" mass="11196">MFLLILSYKKPLAEVDRFVAEHRAFLERYYESGQFLLSGRKEPRTGGVIFANVESETELAEIIRQDPFCREQIADYEIIEFIPSMSAEHLSHLKET</sequence>
<dbReference type="Gene3D" id="3.30.70.1060">
    <property type="entry name" value="Dimeric alpha+beta barrel"/>
    <property type="match status" value="1"/>
</dbReference>
<keyword evidence="4" id="KW-1185">Reference proteome</keyword>
<dbReference type="RefSeq" id="WP_144279294.1">
    <property type="nucleotide sequence ID" value="NZ_CP041730.1"/>
</dbReference>
<evidence type="ECO:0000313" key="3">
    <source>
        <dbReference type="EMBL" id="QDQ27907.1"/>
    </source>
</evidence>
<dbReference type="InterPro" id="IPR005545">
    <property type="entry name" value="YCII"/>
</dbReference>
<evidence type="ECO:0000259" key="2">
    <source>
        <dbReference type="Pfam" id="PF03795"/>
    </source>
</evidence>
<dbReference type="InterPro" id="IPR011008">
    <property type="entry name" value="Dimeric_a/b-barrel"/>
</dbReference>
<keyword evidence="3" id="KW-0378">Hydrolase</keyword>
<dbReference type="Proteomes" id="UP000317550">
    <property type="component" value="Chromosome"/>
</dbReference>
<dbReference type="EMBL" id="CP041730">
    <property type="protein sequence ID" value="QDQ27907.1"/>
    <property type="molecule type" value="Genomic_DNA"/>
</dbReference>
<organism evidence="3 4">
    <name type="scientific">Chitinimonas arctica</name>
    <dbReference type="NCBI Taxonomy" id="2594795"/>
    <lineage>
        <taxon>Bacteria</taxon>
        <taxon>Pseudomonadati</taxon>
        <taxon>Pseudomonadota</taxon>
        <taxon>Betaproteobacteria</taxon>
        <taxon>Neisseriales</taxon>
        <taxon>Chitinibacteraceae</taxon>
        <taxon>Chitinimonas</taxon>
    </lineage>
</organism>
<reference evidence="4" key="1">
    <citation type="submission" date="2019-07" db="EMBL/GenBank/DDBJ databases">
        <title>Chitinimonas sp. nov., isolated from Ny-Alesund, arctica soil.</title>
        <authorList>
            <person name="Xu Q."/>
            <person name="Peng F."/>
        </authorList>
    </citation>
    <scope>NUCLEOTIDE SEQUENCE [LARGE SCALE GENOMIC DNA]</scope>
    <source>
        <strain evidence="4">R3-44</strain>
    </source>
</reference>
<dbReference type="AlphaFoldDB" id="A0A516SIC4"/>
<protein>
    <submittedName>
        <fullName evidence="3">GTP cyclohydrolase</fullName>
    </submittedName>
</protein>
<evidence type="ECO:0000256" key="1">
    <source>
        <dbReference type="ARBA" id="ARBA00007689"/>
    </source>
</evidence>
<dbReference type="KEGG" id="cari:FNU76_17005"/>
<dbReference type="Pfam" id="PF03795">
    <property type="entry name" value="YCII"/>
    <property type="match status" value="1"/>
</dbReference>